<proteinExistence type="predicted"/>
<evidence type="ECO:0000313" key="3">
    <source>
        <dbReference type="Proteomes" id="UP000485058"/>
    </source>
</evidence>
<dbReference type="AlphaFoldDB" id="A0A6A0ANR3"/>
<evidence type="ECO:0000313" key="2">
    <source>
        <dbReference type="EMBL" id="GFH33504.1"/>
    </source>
</evidence>
<keyword evidence="3" id="KW-1185">Reference proteome</keyword>
<keyword evidence="1" id="KW-0812">Transmembrane</keyword>
<sequence>MARKKRRTGVGGPRAVPAQKEGAVYLVTPFRVIVAPFLAALPGWVLHPATVGCSDAKRRAAAGASNSTGETASAAEKARKPAKKDASFPLELLVGGMFTIMCVAAIIWIYREDPPLKRLFTPETLALYNGVGAPLYLGILGEVY</sequence>
<reference evidence="2 3" key="1">
    <citation type="submission" date="2020-02" db="EMBL/GenBank/DDBJ databases">
        <title>Draft genome sequence of Haematococcus lacustris strain NIES-144.</title>
        <authorList>
            <person name="Morimoto D."/>
            <person name="Nakagawa S."/>
            <person name="Yoshida T."/>
            <person name="Sawayama S."/>
        </authorList>
    </citation>
    <scope>NUCLEOTIDE SEQUENCE [LARGE SCALE GENOMIC DNA]</scope>
    <source>
        <strain evidence="2 3">NIES-144</strain>
    </source>
</reference>
<gene>
    <name evidence="2" type="ORF">HaLaN_32885</name>
</gene>
<protein>
    <submittedName>
        <fullName evidence="2">Uncharacterized protein</fullName>
    </submittedName>
</protein>
<feature type="transmembrane region" description="Helical" evidence="1">
    <location>
        <begin position="88"/>
        <end position="110"/>
    </location>
</feature>
<name>A0A6A0ANR3_HAELA</name>
<keyword evidence="1" id="KW-1133">Transmembrane helix</keyword>
<comment type="caution">
    <text evidence="2">The sequence shown here is derived from an EMBL/GenBank/DDBJ whole genome shotgun (WGS) entry which is preliminary data.</text>
</comment>
<dbReference type="Proteomes" id="UP000485058">
    <property type="component" value="Unassembled WGS sequence"/>
</dbReference>
<organism evidence="2 3">
    <name type="scientific">Haematococcus lacustris</name>
    <name type="common">Green alga</name>
    <name type="synonym">Haematococcus pluvialis</name>
    <dbReference type="NCBI Taxonomy" id="44745"/>
    <lineage>
        <taxon>Eukaryota</taxon>
        <taxon>Viridiplantae</taxon>
        <taxon>Chlorophyta</taxon>
        <taxon>core chlorophytes</taxon>
        <taxon>Chlorophyceae</taxon>
        <taxon>CS clade</taxon>
        <taxon>Chlamydomonadales</taxon>
        <taxon>Haematococcaceae</taxon>
        <taxon>Haematococcus</taxon>
    </lineage>
</organism>
<evidence type="ECO:0000256" key="1">
    <source>
        <dbReference type="SAM" id="Phobius"/>
    </source>
</evidence>
<feature type="non-terminal residue" evidence="2">
    <location>
        <position position="144"/>
    </location>
</feature>
<dbReference type="EMBL" id="BLLF01008740">
    <property type="protein sequence ID" value="GFH33504.1"/>
    <property type="molecule type" value="Genomic_DNA"/>
</dbReference>
<accession>A0A6A0ANR3</accession>
<keyword evidence="1" id="KW-0472">Membrane</keyword>